<reference evidence="1 2" key="1">
    <citation type="submission" date="2020-08" db="EMBL/GenBank/DDBJ databases">
        <title>Genomic Encyclopedia of Type Strains, Phase IV (KMG-IV): sequencing the most valuable type-strain genomes for metagenomic binning, comparative biology and taxonomic classification.</title>
        <authorList>
            <person name="Goeker M."/>
        </authorList>
    </citation>
    <scope>NUCLEOTIDE SEQUENCE [LARGE SCALE GENOMIC DNA]</scope>
    <source>
        <strain evidence="1 2">DSM 27939</strain>
    </source>
</reference>
<comment type="caution">
    <text evidence="1">The sequence shown here is derived from an EMBL/GenBank/DDBJ whole genome shotgun (WGS) entry which is preliminary data.</text>
</comment>
<proteinExistence type="predicted"/>
<evidence type="ECO:0000313" key="2">
    <source>
        <dbReference type="Proteomes" id="UP000552709"/>
    </source>
</evidence>
<keyword evidence="2" id="KW-1185">Reference proteome</keyword>
<evidence type="ECO:0000313" key="1">
    <source>
        <dbReference type="EMBL" id="MBB5365615.1"/>
    </source>
</evidence>
<name>A0A7W8JYM5_9DEIO</name>
<dbReference type="EMBL" id="JACHFL010000020">
    <property type="protein sequence ID" value="MBB5365615.1"/>
    <property type="molecule type" value="Genomic_DNA"/>
</dbReference>
<gene>
    <name evidence="1" type="ORF">HNQ08_004741</name>
</gene>
<dbReference type="Proteomes" id="UP000552709">
    <property type="component" value="Unassembled WGS sequence"/>
</dbReference>
<accession>A0A7W8JYM5</accession>
<protein>
    <submittedName>
        <fullName evidence="1">Uncharacterized protein</fullName>
    </submittedName>
</protein>
<organism evidence="1 2">
    <name type="scientific">Deinococcus humi</name>
    <dbReference type="NCBI Taxonomy" id="662880"/>
    <lineage>
        <taxon>Bacteria</taxon>
        <taxon>Thermotogati</taxon>
        <taxon>Deinococcota</taxon>
        <taxon>Deinococci</taxon>
        <taxon>Deinococcales</taxon>
        <taxon>Deinococcaceae</taxon>
        <taxon>Deinococcus</taxon>
    </lineage>
</organism>
<dbReference type="AlphaFoldDB" id="A0A7W8JYM5"/>
<sequence length="70" mass="7635">MTGHQDTQGSVSRGGSPLTAHECRLLTDRFLDHVGADPVWNDSLNYLAQRLFALAVQAERLPGWAESPSS</sequence>